<dbReference type="AlphaFoldDB" id="A0A811VGN8"/>
<organism evidence="2 3">
    <name type="scientific">Ceratitis capitata</name>
    <name type="common">Mediterranean fruit fly</name>
    <name type="synonym">Tephritis capitata</name>
    <dbReference type="NCBI Taxonomy" id="7213"/>
    <lineage>
        <taxon>Eukaryota</taxon>
        <taxon>Metazoa</taxon>
        <taxon>Ecdysozoa</taxon>
        <taxon>Arthropoda</taxon>
        <taxon>Hexapoda</taxon>
        <taxon>Insecta</taxon>
        <taxon>Pterygota</taxon>
        <taxon>Neoptera</taxon>
        <taxon>Endopterygota</taxon>
        <taxon>Diptera</taxon>
        <taxon>Brachycera</taxon>
        <taxon>Muscomorpha</taxon>
        <taxon>Tephritoidea</taxon>
        <taxon>Tephritidae</taxon>
        <taxon>Ceratitis</taxon>
        <taxon>Ceratitis</taxon>
    </lineage>
</organism>
<dbReference type="Proteomes" id="UP000606786">
    <property type="component" value="Unassembled WGS sequence"/>
</dbReference>
<gene>
    <name evidence="2" type="ORF">CCAP1982_LOCUS22455</name>
</gene>
<keyword evidence="3" id="KW-1185">Reference proteome</keyword>
<feature type="non-terminal residue" evidence="2">
    <location>
        <position position="1"/>
    </location>
</feature>
<feature type="region of interest" description="Disordered" evidence="1">
    <location>
        <begin position="1"/>
        <end position="59"/>
    </location>
</feature>
<reference evidence="2" key="1">
    <citation type="submission" date="2020-11" db="EMBL/GenBank/DDBJ databases">
        <authorList>
            <person name="Whitehead M."/>
        </authorList>
    </citation>
    <scope>NUCLEOTIDE SEQUENCE</scope>
    <source>
        <strain evidence="2">EGII</strain>
    </source>
</reference>
<feature type="compositionally biased region" description="Polar residues" evidence="1">
    <location>
        <begin position="1"/>
        <end position="17"/>
    </location>
</feature>
<protein>
    <submittedName>
        <fullName evidence="2">(Mediterranean fruit fly) hypothetical protein</fullName>
    </submittedName>
</protein>
<proteinExistence type="predicted"/>
<evidence type="ECO:0000256" key="1">
    <source>
        <dbReference type="SAM" id="MobiDB-lite"/>
    </source>
</evidence>
<name>A0A811VGN8_CERCA</name>
<sequence>QLNQPTKHGGISSSKQQLQHRRPVNEATAERSKLQQRTANTNTRKKEQMHTHIHTCTTK</sequence>
<evidence type="ECO:0000313" key="3">
    <source>
        <dbReference type="Proteomes" id="UP000606786"/>
    </source>
</evidence>
<comment type="caution">
    <text evidence="2">The sequence shown here is derived from an EMBL/GenBank/DDBJ whole genome shotgun (WGS) entry which is preliminary data.</text>
</comment>
<evidence type="ECO:0000313" key="2">
    <source>
        <dbReference type="EMBL" id="CAD7014460.1"/>
    </source>
</evidence>
<accession>A0A811VGN8</accession>
<dbReference type="EMBL" id="CAJHJT010000056">
    <property type="protein sequence ID" value="CAD7014460.1"/>
    <property type="molecule type" value="Genomic_DNA"/>
</dbReference>